<gene>
    <name evidence="2" type="ORF">NMP03_04410</name>
</gene>
<organism evidence="2 3">
    <name type="scientific">Sphingomonas qomolangmaensis</name>
    <dbReference type="NCBI Taxonomy" id="2918765"/>
    <lineage>
        <taxon>Bacteria</taxon>
        <taxon>Pseudomonadati</taxon>
        <taxon>Pseudomonadota</taxon>
        <taxon>Alphaproteobacteria</taxon>
        <taxon>Sphingomonadales</taxon>
        <taxon>Sphingomonadaceae</taxon>
        <taxon>Sphingomonas</taxon>
    </lineage>
</organism>
<proteinExistence type="predicted"/>
<keyword evidence="1" id="KW-0732">Signal</keyword>
<evidence type="ECO:0000313" key="3">
    <source>
        <dbReference type="Proteomes" id="UP001058533"/>
    </source>
</evidence>
<dbReference type="RefSeq" id="WP_256507314.1">
    <property type="nucleotide sequence ID" value="NZ_CP101740.1"/>
</dbReference>
<accession>A0ABY5LCB5</accession>
<name>A0ABY5LCB5_9SPHN</name>
<feature type="signal peptide" evidence="1">
    <location>
        <begin position="1"/>
        <end position="23"/>
    </location>
</feature>
<reference evidence="2" key="1">
    <citation type="submission" date="2022-07" db="EMBL/GenBank/DDBJ databases">
        <title>Sphingomonas sp. nov., a novel bacterium isolated from the north slope of the Mount Everest.</title>
        <authorList>
            <person name="Cui X."/>
            <person name="Liu Y."/>
        </authorList>
    </citation>
    <scope>NUCLEOTIDE SEQUENCE</scope>
    <source>
        <strain evidence="2">S5-59</strain>
    </source>
</reference>
<dbReference type="EMBL" id="CP101740">
    <property type="protein sequence ID" value="UUL83475.1"/>
    <property type="molecule type" value="Genomic_DNA"/>
</dbReference>
<sequence length="177" mass="18779">MRLMHFFAAVAAIALPGATVAQTARQCVPQREAEALFLYMAPEVIRQTGQTCAANLPANALLRRQSGPFLAKFQTESAGAWPLARSAIARIAGADVRQILDSQFAQPVVAAMVAPLLIQQIRAQDCGSIERVVALVEPLPARNAASLVTTILQLAGDNGAEARRRLPITICPAGATR</sequence>
<protein>
    <recommendedName>
        <fullName evidence="4">YpeB-like protein with protease inhibitory function</fullName>
    </recommendedName>
</protein>
<evidence type="ECO:0008006" key="4">
    <source>
        <dbReference type="Google" id="ProtNLM"/>
    </source>
</evidence>
<evidence type="ECO:0000256" key="1">
    <source>
        <dbReference type="SAM" id="SignalP"/>
    </source>
</evidence>
<feature type="chain" id="PRO_5046447126" description="YpeB-like protein with protease inhibitory function" evidence="1">
    <location>
        <begin position="24"/>
        <end position="177"/>
    </location>
</feature>
<evidence type="ECO:0000313" key="2">
    <source>
        <dbReference type="EMBL" id="UUL83475.1"/>
    </source>
</evidence>
<keyword evidence="3" id="KW-1185">Reference proteome</keyword>
<dbReference type="Proteomes" id="UP001058533">
    <property type="component" value="Chromosome"/>
</dbReference>